<comment type="caution">
    <text evidence="1">The sequence shown here is derived from an EMBL/GenBank/DDBJ whole genome shotgun (WGS) entry which is preliminary data.</text>
</comment>
<gene>
    <name evidence="1" type="ORF">Tcan_05119</name>
</gene>
<sequence>MNELVAIIIIVVVCCAMFLAWLVSMATCPDRMVNLISGSKSSECPSSRDSRELIVPGEERSESLIAQKSSVYLQLNASRRLAGSKKLSMVPEADEQLTVTSTVPSVYPSILKPPQLEKPARSVDDIV</sequence>
<protein>
    <submittedName>
        <fullName evidence="1">Uncharacterized protein</fullName>
    </submittedName>
</protein>
<keyword evidence="2" id="KW-1185">Reference proteome</keyword>
<proteinExistence type="predicted"/>
<name>A0A0B2VPD4_TOXCA</name>
<dbReference type="AlphaFoldDB" id="A0A0B2VPD4"/>
<dbReference type="OMA" id="IVCCVMF"/>
<evidence type="ECO:0000313" key="1">
    <source>
        <dbReference type="EMBL" id="KHN83448.1"/>
    </source>
</evidence>
<evidence type="ECO:0000313" key="2">
    <source>
        <dbReference type="Proteomes" id="UP000031036"/>
    </source>
</evidence>
<accession>A0A0B2VPD4</accession>
<organism evidence="1 2">
    <name type="scientific">Toxocara canis</name>
    <name type="common">Canine roundworm</name>
    <dbReference type="NCBI Taxonomy" id="6265"/>
    <lineage>
        <taxon>Eukaryota</taxon>
        <taxon>Metazoa</taxon>
        <taxon>Ecdysozoa</taxon>
        <taxon>Nematoda</taxon>
        <taxon>Chromadorea</taxon>
        <taxon>Rhabditida</taxon>
        <taxon>Spirurina</taxon>
        <taxon>Ascaridomorpha</taxon>
        <taxon>Ascaridoidea</taxon>
        <taxon>Toxocaridae</taxon>
        <taxon>Toxocara</taxon>
    </lineage>
</organism>
<dbReference type="OrthoDB" id="5800514at2759"/>
<dbReference type="EMBL" id="JPKZ01001194">
    <property type="protein sequence ID" value="KHN83448.1"/>
    <property type="molecule type" value="Genomic_DNA"/>
</dbReference>
<dbReference type="Proteomes" id="UP000031036">
    <property type="component" value="Unassembled WGS sequence"/>
</dbReference>
<reference evidence="1 2" key="1">
    <citation type="submission" date="2014-11" db="EMBL/GenBank/DDBJ databases">
        <title>Genetic blueprint of the zoonotic pathogen Toxocara canis.</title>
        <authorList>
            <person name="Zhu X.-Q."/>
            <person name="Korhonen P.K."/>
            <person name="Cai H."/>
            <person name="Young N.D."/>
            <person name="Nejsum P."/>
            <person name="von Samson-Himmelstjerna G."/>
            <person name="Boag P.R."/>
            <person name="Tan P."/>
            <person name="Li Q."/>
            <person name="Min J."/>
            <person name="Yang Y."/>
            <person name="Wang X."/>
            <person name="Fang X."/>
            <person name="Hall R.S."/>
            <person name="Hofmann A."/>
            <person name="Sternberg P.W."/>
            <person name="Jex A.R."/>
            <person name="Gasser R.B."/>
        </authorList>
    </citation>
    <scope>NUCLEOTIDE SEQUENCE [LARGE SCALE GENOMIC DNA]</scope>
    <source>
        <strain evidence="1">PN_DK_2014</strain>
    </source>
</reference>